<evidence type="ECO:0000259" key="3">
    <source>
        <dbReference type="PROSITE" id="PS50113"/>
    </source>
</evidence>
<dbReference type="SUPFAM" id="SSF55785">
    <property type="entry name" value="PYP-like sensor domain (PAS domain)"/>
    <property type="match status" value="1"/>
</dbReference>
<feature type="domain" description="GGDEF" evidence="5">
    <location>
        <begin position="596"/>
        <end position="729"/>
    </location>
</feature>
<evidence type="ECO:0000256" key="1">
    <source>
        <dbReference type="SAM" id="Phobius"/>
    </source>
</evidence>
<feature type="transmembrane region" description="Helical" evidence="1">
    <location>
        <begin position="285"/>
        <end position="306"/>
    </location>
</feature>
<dbReference type="PANTHER" id="PTHR44757">
    <property type="entry name" value="DIGUANYLATE CYCLASE DGCP"/>
    <property type="match status" value="1"/>
</dbReference>
<feature type="transmembrane region" description="Helical" evidence="1">
    <location>
        <begin position="341"/>
        <end position="363"/>
    </location>
</feature>
<dbReference type="InterPro" id="IPR011623">
    <property type="entry name" value="7TMR_DISM_rcpt_extracell_dom1"/>
</dbReference>
<evidence type="ECO:0000259" key="5">
    <source>
        <dbReference type="PROSITE" id="PS50887"/>
    </source>
</evidence>
<feature type="transmembrane region" description="Helical" evidence="1">
    <location>
        <begin position="31"/>
        <end position="48"/>
    </location>
</feature>
<feature type="transmembrane region" description="Helical" evidence="1">
    <location>
        <begin position="403"/>
        <end position="420"/>
    </location>
</feature>
<dbReference type="SUPFAM" id="SSF141868">
    <property type="entry name" value="EAL domain-like"/>
    <property type="match status" value="1"/>
</dbReference>
<reference evidence="7" key="1">
    <citation type="journal article" date="2019" name="Int. J. Syst. Evol. Microbiol.">
        <title>The Global Catalogue of Microorganisms (GCM) 10K type strain sequencing project: providing services to taxonomists for standard genome sequencing and annotation.</title>
        <authorList>
            <consortium name="The Broad Institute Genomics Platform"/>
            <consortium name="The Broad Institute Genome Sequencing Center for Infectious Disease"/>
            <person name="Wu L."/>
            <person name="Ma J."/>
        </authorList>
    </citation>
    <scope>NUCLEOTIDE SEQUENCE [LARGE SCALE GENOMIC DNA]</scope>
    <source>
        <strain evidence="7">KCTC 52438</strain>
    </source>
</reference>
<name>A0ABV7HBB0_9GAMM</name>
<dbReference type="Pfam" id="PF07695">
    <property type="entry name" value="7TMR-DISM_7TM"/>
    <property type="match status" value="1"/>
</dbReference>
<dbReference type="Gene3D" id="3.20.20.450">
    <property type="entry name" value="EAL domain"/>
    <property type="match status" value="1"/>
</dbReference>
<feature type="transmembrane region" description="Helical" evidence="1">
    <location>
        <begin position="312"/>
        <end position="334"/>
    </location>
</feature>
<dbReference type="Proteomes" id="UP001595476">
    <property type="component" value="Unassembled WGS sequence"/>
</dbReference>
<dbReference type="CDD" id="cd01949">
    <property type="entry name" value="GGDEF"/>
    <property type="match status" value="1"/>
</dbReference>
<evidence type="ECO:0000313" key="7">
    <source>
        <dbReference type="Proteomes" id="UP001595476"/>
    </source>
</evidence>
<dbReference type="CDD" id="cd00130">
    <property type="entry name" value="PAS"/>
    <property type="match status" value="1"/>
</dbReference>
<dbReference type="Pfam" id="PF00990">
    <property type="entry name" value="GGDEF"/>
    <property type="match status" value="1"/>
</dbReference>
<dbReference type="InterPro" id="IPR052155">
    <property type="entry name" value="Biofilm_reg_signaling"/>
</dbReference>
<dbReference type="Gene3D" id="3.30.70.270">
    <property type="match status" value="1"/>
</dbReference>
<dbReference type="InterPro" id="IPR000700">
    <property type="entry name" value="PAS-assoc_C"/>
</dbReference>
<dbReference type="PROSITE" id="PS50887">
    <property type="entry name" value="GGDEF"/>
    <property type="match status" value="1"/>
</dbReference>
<feature type="transmembrane region" description="Helical" evidence="1">
    <location>
        <begin position="221"/>
        <end position="242"/>
    </location>
</feature>
<dbReference type="InterPro" id="IPR043128">
    <property type="entry name" value="Rev_trsase/Diguanyl_cyclase"/>
</dbReference>
<dbReference type="InterPro" id="IPR029787">
    <property type="entry name" value="Nucleotide_cyclase"/>
</dbReference>
<dbReference type="PROSITE" id="PS50113">
    <property type="entry name" value="PAC"/>
    <property type="match status" value="1"/>
</dbReference>
<feature type="transmembrane region" description="Helical" evidence="1">
    <location>
        <begin position="248"/>
        <end position="273"/>
    </location>
</feature>
<dbReference type="CDD" id="cd01948">
    <property type="entry name" value="EAL"/>
    <property type="match status" value="1"/>
</dbReference>
<accession>A0ABV7HBB0</accession>
<dbReference type="NCBIfam" id="TIGR00229">
    <property type="entry name" value="sensory_box"/>
    <property type="match status" value="1"/>
</dbReference>
<dbReference type="SUPFAM" id="SSF55073">
    <property type="entry name" value="Nucleotide cyclase"/>
    <property type="match status" value="1"/>
</dbReference>
<dbReference type="Gene3D" id="3.30.450.20">
    <property type="entry name" value="PAS domain"/>
    <property type="match status" value="1"/>
</dbReference>
<feature type="transmembrane region" description="Helical" evidence="1">
    <location>
        <begin position="369"/>
        <end position="391"/>
    </location>
</feature>
<dbReference type="NCBIfam" id="TIGR00254">
    <property type="entry name" value="GGDEF"/>
    <property type="match status" value="1"/>
</dbReference>
<dbReference type="PROSITE" id="PS50112">
    <property type="entry name" value="PAS"/>
    <property type="match status" value="1"/>
</dbReference>
<dbReference type="InterPro" id="IPR001633">
    <property type="entry name" value="EAL_dom"/>
</dbReference>
<dbReference type="SMART" id="SM00052">
    <property type="entry name" value="EAL"/>
    <property type="match status" value="1"/>
</dbReference>
<feature type="domain" description="PAS" evidence="2">
    <location>
        <begin position="440"/>
        <end position="512"/>
    </location>
</feature>
<dbReference type="Pfam" id="PF07696">
    <property type="entry name" value="7TMR-DISMED2"/>
    <property type="match status" value="1"/>
</dbReference>
<gene>
    <name evidence="6" type="ORF">ACFOEK_01415</name>
</gene>
<dbReference type="InterPro" id="IPR000014">
    <property type="entry name" value="PAS"/>
</dbReference>
<feature type="domain" description="EAL" evidence="4">
    <location>
        <begin position="740"/>
        <end position="994"/>
    </location>
</feature>
<dbReference type="EMBL" id="JBHRSZ010000001">
    <property type="protein sequence ID" value="MFC3149680.1"/>
    <property type="molecule type" value="Genomic_DNA"/>
</dbReference>
<dbReference type="InterPro" id="IPR011622">
    <property type="entry name" value="7TMR_DISM_rcpt_extracell_dom2"/>
</dbReference>
<dbReference type="InterPro" id="IPR000160">
    <property type="entry name" value="GGDEF_dom"/>
</dbReference>
<dbReference type="Gene3D" id="2.60.40.2380">
    <property type="match status" value="1"/>
</dbReference>
<protein>
    <submittedName>
        <fullName evidence="6">EAL domain-containing protein</fullName>
    </submittedName>
</protein>
<keyword evidence="1" id="KW-0472">Membrane</keyword>
<dbReference type="PANTHER" id="PTHR44757:SF4">
    <property type="entry name" value="DIGUANYLATE CYCLASE DGCE-RELATED"/>
    <property type="match status" value="1"/>
</dbReference>
<evidence type="ECO:0000259" key="4">
    <source>
        <dbReference type="PROSITE" id="PS50883"/>
    </source>
</evidence>
<keyword evidence="1" id="KW-0812">Transmembrane</keyword>
<dbReference type="SMART" id="SM00267">
    <property type="entry name" value="GGDEF"/>
    <property type="match status" value="1"/>
</dbReference>
<keyword evidence="7" id="KW-1185">Reference proteome</keyword>
<feature type="domain" description="PAC" evidence="3">
    <location>
        <begin position="512"/>
        <end position="564"/>
    </location>
</feature>
<dbReference type="Pfam" id="PF13426">
    <property type="entry name" value="PAS_9"/>
    <property type="match status" value="1"/>
</dbReference>
<dbReference type="InterPro" id="IPR035965">
    <property type="entry name" value="PAS-like_dom_sf"/>
</dbReference>
<dbReference type="RefSeq" id="WP_386715058.1">
    <property type="nucleotide sequence ID" value="NZ_JBHRSZ010000001.1"/>
</dbReference>
<dbReference type="InterPro" id="IPR035919">
    <property type="entry name" value="EAL_sf"/>
</dbReference>
<organism evidence="6 7">
    <name type="scientific">Litoribrevibacter euphylliae</name>
    <dbReference type="NCBI Taxonomy" id="1834034"/>
    <lineage>
        <taxon>Bacteria</taxon>
        <taxon>Pseudomonadati</taxon>
        <taxon>Pseudomonadota</taxon>
        <taxon>Gammaproteobacteria</taxon>
        <taxon>Oceanospirillales</taxon>
        <taxon>Oceanospirillaceae</taxon>
        <taxon>Litoribrevibacter</taxon>
    </lineage>
</organism>
<dbReference type="Pfam" id="PF00563">
    <property type="entry name" value="EAL"/>
    <property type="match status" value="1"/>
</dbReference>
<keyword evidence="1" id="KW-1133">Transmembrane helix</keyword>
<dbReference type="SMART" id="SM00091">
    <property type="entry name" value="PAS"/>
    <property type="match status" value="1"/>
</dbReference>
<comment type="caution">
    <text evidence="6">The sequence shown here is derived from an EMBL/GenBank/DDBJ whole genome shotgun (WGS) entry which is preliminary data.</text>
</comment>
<dbReference type="PROSITE" id="PS50883">
    <property type="entry name" value="EAL"/>
    <property type="match status" value="1"/>
</dbReference>
<evidence type="ECO:0000313" key="6">
    <source>
        <dbReference type="EMBL" id="MFC3149680.1"/>
    </source>
</evidence>
<sequence>MRSSHPFSDVLLSQQDATNLPEHLTSRYTRLAWFAFAVMLCCASLFVSQQVHADTADSYSIKISSDNESLGSYISYYVSPAEHTASEILNLPTSEWQKSQKDVPSFSIVSGDIWLRLSLKNDEFQSVKKILHLDYALLDYVEAFYQFEGSDSFSRHFRTGSIYPFETRPIRDSAFAFPIQLEPQESLTLYLRLQNDGFIQAPITLWNETSFYENRLISQSLLFAVIGILAALGIYNIFLYISVSEKTYLLFAIFAISISALVSISSGLSVQYLGLDLQVWNEKWMTIFIGIMTISGALLPVVTMQLKILSKTYYYICTTMAALGGWIILSTFLLDHSTRISIAFCIVLFTILVITVLSFHFWITKVPGVRLFAMSWSFFLFGGSMIIFNRLNILPRNDSTEYLLLYTSLIGLFLLSFSLANRINRAKRSQEEAQSTSLKLMEKFYDLFQNSLEGIFTITAKGELVEANPAFCQMLGYDNIDLLKKSIDTKQVFAASDLVNILKKVRETGSVQGYELKGRRADGDNFWAAIYVRKEKSKNVNMEVLTGAMLDITESKESQLKLEYLAQHDPLTGLFNRRKFMTALEDAIQGFRKKQLTSSVVYIDLDQFKVVNDTCGHTAGDVLLKDLTTAMSEMIPLGSCLARLGGDEFAIVLSGYDEEHSYQFAENMRQMISDYQFAWDEQVFTLGASIGIVSINDDCGSVEYVLSLADTACFAAKDQGRNSIHIYDHEKGEAQALKSEMHRVSEINHALEHGNFVIYQQAIVPTNKPKFCQYYEILVRMTNQAHEILPPGLFLPAAERYNLMPAIDLWVVTNYCDWLVKNPEQLDILKCVSINLSPATINDVATVNAITRCFTDKNIPTHKICFEVTESSAIVNMDKTLPLLRSLRDQGFNLALDDFGAGFASYSYLKTLPFNVLKIDGSFIRDIANNHIDKTIVKSINEVARALGMTTIAEFVENDTVLEIIHDIGVEYSQGYGIAKPGPLSDLISETIDL</sequence>
<evidence type="ECO:0000259" key="2">
    <source>
        <dbReference type="PROSITE" id="PS50112"/>
    </source>
</evidence>
<proteinExistence type="predicted"/>